<dbReference type="InterPro" id="IPR052016">
    <property type="entry name" value="Bact_Sigma-Reg"/>
</dbReference>
<dbReference type="InterPro" id="IPR035965">
    <property type="entry name" value="PAS-like_dom_sf"/>
</dbReference>
<keyword evidence="5" id="KW-1185">Reference proteome</keyword>
<dbReference type="InterPro" id="IPR000014">
    <property type="entry name" value="PAS"/>
</dbReference>
<feature type="compositionally biased region" description="Basic and acidic residues" evidence="2">
    <location>
        <begin position="358"/>
        <end position="368"/>
    </location>
</feature>
<dbReference type="Gene3D" id="3.30.450.20">
    <property type="entry name" value="PAS domain"/>
    <property type="match status" value="2"/>
</dbReference>
<dbReference type="SMART" id="SM00331">
    <property type="entry name" value="PP2C_SIG"/>
    <property type="match status" value="1"/>
</dbReference>
<dbReference type="Pfam" id="PF08448">
    <property type="entry name" value="PAS_4"/>
    <property type="match status" value="1"/>
</dbReference>
<keyword evidence="1" id="KW-0378">Hydrolase</keyword>
<dbReference type="Pfam" id="PF00989">
    <property type="entry name" value="PAS"/>
    <property type="match status" value="1"/>
</dbReference>
<dbReference type="RefSeq" id="WP_346182053.1">
    <property type="nucleotide sequence ID" value="NZ_BAABCE010000005.1"/>
</dbReference>
<feature type="region of interest" description="Disordered" evidence="2">
    <location>
        <begin position="331"/>
        <end position="368"/>
    </location>
</feature>
<dbReference type="SUPFAM" id="SSF81606">
    <property type="entry name" value="PP2C-like"/>
    <property type="match status" value="1"/>
</dbReference>
<protein>
    <submittedName>
        <fullName evidence="4">SpoIIE family protein phosphatase</fullName>
    </submittedName>
</protein>
<dbReference type="InterPro" id="IPR013767">
    <property type="entry name" value="PAS_fold"/>
</dbReference>
<dbReference type="EMBL" id="BAABCE010000005">
    <property type="protein sequence ID" value="GAA3546144.1"/>
    <property type="molecule type" value="Genomic_DNA"/>
</dbReference>
<dbReference type="CDD" id="cd00130">
    <property type="entry name" value="PAS"/>
    <property type="match status" value="2"/>
</dbReference>
<feature type="domain" description="PAS" evidence="3">
    <location>
        <begin position="40"/>
        <end position="94"/>
    </location>
</feature>
<dbReference type="PANTHER" id="PTHR43156">
    <property type="entry name" value="STAGE II SPORULATION PROTEIN E-RELATED"/>
    <property type="match status" value="1"/>
</dbReference>
<dbReference type="PROSITE" id="PS50112">
    <property type="entry name" value="PAS"/>
    <property type="match status" value="2"/>
</dbReference>
<accession>A0ABP6W873</accession>
<evidence type="ECO:0000259" key="3">
    <source>
        <dbReference type="PROSITE" id="PS50112"/>
    </source>
</evidence>
<feature type="compositionally biased region" description="Basic and acidic residues" evidence="2">
    <location>
        <begin position="331"/>
        <end position="341"/>
    </location>
</feature>
<feature type="domain" description="PAS" evidence="3">
    <location>
        <begin position="142"/>
        <end position="212"/>
    </location>
</feature>
<dbReference type="NCBIfam" id="TIGR00229">
    <property type="entry name" value="sensory_box"/>
    <property type="match status" value="2"/>
</dbReference>
<evidence type="ECO:0000313" key="4">
    <source>
        <dbReference type="EMBL" id="GAA3546144.1"/>
    </source>
</evidence>
<evidence type="ECO:0000256" key="1">
    <source>
        <dbReference type="ARBA" id="ARBA00022801"/>
    </source>
</evidence>
<reference evidence="5" key="1">
    <citation type="journal article" date="2019" name="Int. J. Syst. Evol. Microbiol.">
        <title>The Global Catalogue of Microorganisms (GCM) 10K type strain sequencing project: providing services to taxonomists for standard genome sequencing and annotation.</title>
        <authorList>
            <consortium name="The Broad Institute Genomics Platform"/>
            <consortium name="The Broad Institute Genome Sequencing Center for Infectious Disease"/>
            <person name="Wu L."/>
            <person name="Ma J."/>
        </authorList>
    </citation>
    <scope>NUCLEOTIDE SEQUENCE [LARGE SCALE GENOMIC DNA]</scope>
    <source>
        <strain evidence="5">JCM 17656</strain>
    </source>
</reference>
<sequence length="699" mass="73902">MPEGPEGLEGLEEPEGPQRSEVPGTTGGGLPTASEDTLAIALVDPAGRISLWSSEARALTGHPASEVIGRDLSVLADSPAAHGRTLVDRLIRDGGGVRTDWLRCFDGTSRSVRWRAVPLPLEAGTGLLAVAVHGSQQFDWCDPAATELLLRSSPIGLAVLDRDLRYRFINDALARLNGLPVSAHLGRSILDVLDLPDPRAYEDMLRRVTDAGETIDNLHVAAIRPDGTPYAGVGTLFPLRDGDGRIVGQAGVVHDLGGTRAELLDTARNQRRLELLSRIGAGLSQGLDVASVASRLSAVCTPAFASTVTVDLLEESVRRDPDARMRTMVEVRGSGEADARTRPRVHPLNAAAGSGPADPERDLPRSHEASIPVSECIRSADVVSFGAGEADQQRHHGIALPLLAAGRVLGAVTFSRPGGFDADDVLTMRDIAARAAMAIDNALLYRREKLATLVLQRRLLPARLPDIPWARSAHRYLPAQDGTLAGGDWYDAAQLPGGRIGLTVGDVMGHGLGAAAAMGRYRSSARALLAVGLEPGQLLTRLDGLKDEADNDLPATCVCAVYDGATGDLRFALAGHPPPLLVRPDGSADILAADPGPPLGMGLDHVYESARYAVPSGSLLVLYTDGMIEGPSTFLDLDQGIAMLRRAVHNTETPLDEICDALIAVRPADSADDATVLVTRLTRLTRVRPTPTTEPPALA</sequence>
<gene>
    <name evidence="4" type="ORF">GCM10022295_30070</name>
</gene>
<dbReference type="InterPro" id="IPR036457">
    <property type="entry name" value="PPM-type-like_dom_sf"/>
</dbReference>
<evidence type="ECO:0000313" key="5">
    <source>
        <dbReference type="Proteomes" id="UP001500707"/>
    </source>
</evidence>
<dbReference type="SMART" id="SM00091">
    <property type="entry name" value="PAS"/>
    <property type="match status" value="2"/>
</dbReference>
<organism evidence="4 5">
    <name type="scientific">Streptomyces osmaniensis</name>
    <dbReference type="NCBI Taxonomy" id="593134"/>
    <lineage>
        <taxon>Bacteria</taxon>
        <taxon>Bacillati</taxon>
        <taxon>Actinomycetota</taxon>
        <taxon>Actinomycetes</taxon>
        <taxon>Kitasatosporales</taxon>
        <taxon>Streptomycetaceae</taxon>
        <taxon>Streptomyces</taxon>
    </lineage>
</organism>
<name>A0ABP6W873_9ACTN</name>
<proteinExistence type="predicted"/>
<dbReference type="SUPFAM" id="SSF55781">
    <property type="entry name" value="GAF domain-like"/>
    <property type="match status" value="1"/>
</dbReference>
<evidence type="ECO:0000256" key="2">
    <source>
        <dbReference type="SAM" id="MobiDB-lite"/>
    </source>
</evidence>
<comment type="caution">
    <text evidence="4">The sequence shown here is derived from an EMBL/GenBank/DDBJ whole genome shotgun (WGS) entry which is preliminary data.</text>
</comment>
<dbReference type="PANTHER" id="PTHR43156:SF2">
    <property type="entry name" value="STAGE II SPORULATION PROTEIN E"/>
    <property type="match status" value="1"/>
</dbReference>
<dbReference type="Proteomes" id="UP001500707">
    <property type="component" value="Unassembled WGS sequence"/>
</dbReference>
<dbReference type="Gene3D" id="3.30.450.40">
    <property type="match status" value="1"/>
</dbReference>
<dbReference type="InterPro" id="IPR029016">
    <property type="entry name" value="GAF-like_dom_sf"/>
</dbReference>
<dbReference type="InterPro" id="IPR001932">
    <property type="entry name" value="PPM-type_phosphatase-like_dom"/>
</dbReference>
<dbReference type="SUPFAM" id="SSF55785">
    <property type="entry name" value="PYP-like sensor domain (PAS domain)"/>
    <property type="match status" value="2"/>
</dbReference>
<dbReference type="Pfam" id="PF07228">
    <property type="entry name" value="SpoIIE"/>
    <property type="match status" value="1"/>
</dbReference>
<dbReference type="InterPro" id="IPR013656">
    <property type="entry name" value="PAS_4"/>
</dbReference>
<dbReference type="Gene3D" id="3.60.40.10">
    <property type="entry name" value="PPM-type phosphatase domain"/>
    <property type="match status" value="1"/>
</dbReference>
<feature type="region of interest" description="Disordered" evidence="2">
    <location>
        <begin position="1"/>
        <end position="33"/>
    </location>
</feature>